<dbReference type="AlphaFoldDB" id="A0A6A5V5B6"/>
<proteinExistence type="predicted"/>
<keyword evidence="3" id="KW-1185">Reference proteome</keyword>
<accession>A0A6A5V5B6</accession>
<sequence length="378" mass="42275">MPWGCTNRLRRKYKRRQSEPSAERFIYVFLVFRIIVHSDSKIGKENAEREEWTKDRNPVAGDWSSTEFQERIVRDQLTDWNGSADFEGRVAIIVPQRLDSPEDDAASLLSLGSFAKEYRLPPRTETEAPPLAHRHTAPPKVTLPSPHPLKSNPPEPKQTGPLSPAIGLDGCNVQLLGVDGNQCRNSGHDETNPARISSEHIVLWAGTDPGSPLLPFATREKNAAAPESESSSSSSQVTPIAEDKSQKIAESASHPRRSRQSPIGPLPLEMRESLKIWQRYTATGIIDVDICPEALDGGGNYTWMHCWGLFNIYPFGASFMDNIEFTDRVMDMLCKNIKPGQAADVDTISLIFTTRNISSRLKRFVVDRCIDARAKNFH</sequence>
<feature type="region of interest" description="Disordered" evidence="1">
    <location>
        <begin position="120"/>
        <end position="166"/>
    </location>
</feature>
<feature type="compositionally biased region" description="Pro residues" evidence="1">
    <location>
        <begin position="145"/>
        <end position="156"/>
    </location>
</feature>
<evidence type="ECO:0000313" key="2">
    <source>
        <dbReference type="EMBL" id="KAF1970226.1"/>
    </source>
</evidence>
<organism evidence="2 3">
    <name type="scientific">Bimuria novae-zelandiae CBS 107.79</name>
    <dbReference type="NCBI Taxonomy" id="1447943"/>
    <lineage>
        <taxon>Eukaryota</taxon>
        <taxon>Fungi</taxon>
        <taxon>Dikarya</taxon>
        <taxon>Ascomycota</taxon>
        <taxon>Pezizomycotina</taxon>
        <taxon>Dothideomycetes</taxon>
        <taxon>Pleosporomycetidae</taxon>
        <taxon>Pleosporales</taxon>
        <taxon>Massarineae</taxon>
        <taxon>Didymosphaeriaceae</taxon>
        <taxon>Bimuria</taxon>
    </lineage>
</organism>
<evidence type="ECO:0000313" key="3">
    <source>
        <dbReference type="Proteomes" id="UP000800036"/>
    </source>
</evidence>
<name>A0A6A5V5B6_9PLEO</name>
<protein>
    <submittedName>
        <fullName evidence="2">Uncharacterized protein</fullName>
    </submittedName>
</protein>
<dbReference type="EMBL" id="ML976703">
    <property type="protein sequence ID" value="KAF1970226.1"/>
    <property type="molecule type" value="Genomic_DNA"/>
</dbReference>
<evidence type="ECO:0000256" key="1">
    <source>
        <dbReference type="SAM" id="MobiDB-lite"/>
    </source>
</evidence>
<dbReference type="OrthoDB" id="3791417at2759"/>
<feature type="region of interest" description="Disordered" evidence="1">
    <location>
        <begin position="213"/>
        <end position="265"/>
    </location>
</feature>
<reference evidence="2" key="1">
    <citation type="journal article" date="2020" name="Stud. Mycol.">
        <title>101 Dothideomycetes genomes: a test case for predicting lifestyles and emergence of pathogens.</title>
        <authorList>
            <person name="Haridas S."/>
            <person name="Albert R."/>
            <person name="Binder M."/>
            <person name="Bloem J."/>
            <person name="Labutti K."/>
            <person name="Salamov A."/>
            <person name="Andreopoulos B."/>
            <person name="Baker S."/>
            <person name="Barry K."/>
            <person name="Bills G."/>
            <person name="Bluhm B."/>
            <person name="Cannon C."/>
            <person name="Castanera R."/>
            <person name="Culley D."/>
            <person name="Daum C."/>
            <person name="Ezra D."/>
            <person name="Gonzalez J."/>
            <person name="Henrissat B."/>
            <person name="Kuo A."/>
            <person name="Liang C."/>
            <person name="Lipzen A."/>
            <person name="Lutzoni F."/>
            <person name="Magnuson J."/>
            <person name="Mondo S."/>
            <person name="Nolan M."/>
            <person name="Ohm R."/>
            <person name="Pangilinan J."/>
            <person name="Park H.-J."/>
            <person name="Ramirez L."/>
            <person name="Alfaro M."/>
            <person name="Sun H."/>
            <person name="Tritt A."/>
            <person name="Yoshinaga Y."/>
            <person name="Zwiers L.-H."/>
            <person name="Turgeon B."/>
            <person name="Goodwin S."/>
            <person name="Spatafora J."/>
            <person name="Crous P."/>
            <person name="Grigoriev I."/>
        </authorList>
    </citation>
    <scope>NUCLEOTIDE SEQUENCE</scope>
    <source>
        <strain evidence="2">CBS 107.79</strain>
    </source>
</reference>
<gene>
    <name evidence="2" type="ORF">BU23DRAFT_571020</name>
</gene>
<dbReference type="Proteomes" id="UP000800036">
    <property type="component" value="Unassembled WGS sequence"/>
</dbReference>